<name>A0A810BLR9_9BRAD</name>
<reference evidence="1" key="1">
    <citation type="submission" date="2020-05" db="EMBL/GenBank/DDBJ databases">
        <title>Complete genome sequence of Bradyrhizobium diazoefficiens XF8 isolated from soybean nodule.</title>
        <authorList>
            <person name="Noda R."/>
            <person name="Kakizaki K."/>
            <person name="Minamisawa K."/>
        </authorList>
    </citation>
    <scope>NUCLEOTIDE SEQUENCE</scope>
    <source>
        <strain evidence="1">XF8</strain>
    </source>
</reference>
<protein>
    <submittedName>
        <fullName evidence="1">Uncharacterized protein</fullName>
    </submittedName>
</protein>
<sequence>MLVQRDLDEGDVIVSEIGVIEHRDIFLDRSVFLQALHSGPAWRTREPDLLRQRTRRQAAVLAKRRENPAIQMIEILDGAALGGYGSILLSFCILAGNFSAIPANTPEFWEIFSNQEIIIVRRENVTCNLNSADPSA</sequence>
<dbReference type="EMBL" id="AP023097">
    <property type="protein sequence ID" value="BCE76513.1"/>
    <property type="molecule type" value="Genomic_DNA"/>
</dbReference>
<dbReference type="AlphaFoldDB" id="A0A810BLR9"/>
<evidence type="ECO:0000313" key="1">
    <source>
        <dbReference type="EMBL" id="BCE76513.1"/>
    </source>
</evidence>
<gene>
    <name evidence="1" type="ORF">XF8B_66240</name>
</gene>
<proteinExistence type="predicted"/>
<organism evidence="1">
    <name type="scientific">Bradyrhizobium diazoefficiens</name>
    <dbReference type="NCBI Taxonomy" id="1355477"/>
    <lineage>
        <taxon>Bacteria</taxon>
        <taxon>Pseudomonadati</taxon>
        <taxon>Pseudomonadota</taxon>
        <taxon>Alphaproteobacteria</taxon>
        <taxon>Hyphomicrobiales</taxon>
        <taxon>Nitrobacteraceae</taxon>
        <taxon>Bradyrhizobium</taxon>
    </lineage>
</organism>
<accession>A0A810BLR9</accession>